<gene>
    <name evidence="11" type="ORF">LSAA_4537</name>
</gene>
<dbReference type="SMART" id="SM00408">
    <property type="entry name" value="IGc2"/>
    <property type="match status" value="2"/>
</dbReference>
<keyword evidence="7" id="KW-0325">Glycoprotein</keyword>
<feature type="domain" description="Ig-like" evidence="10">
    <location>
        <begin position="366"/>
        <end position="463"/>
    </location>
</feature>
<keyword evidence="3" id="KW-0732">Signal</keyword>
<dbReference type="AlphaFoldDB" id="A0A7R8CPR4"/>
<dbReference type="EMBL" id="HG994593">
    <property type="protein sequence ID" value="CAF2841846.1"/>
    <property type="molecule type" value="Genomic_DNA"/>
</dbReference>
<reference evidence="11" key="1">
    <citation type="submission" date="2021-02" db="EMBL/GenBank/DDBJ databases">
        <authorList>
            <person name="Bekaert M."/>
        </authorList>
    </citation>
    <scope>NUCLEOTIDE SEQUENCE</scope>
    <source>
        <strain evidence="11">IoA-00</strain>
    </source>
</reference>
<sequence length="560" mass="62570">MQSTFIKAPSLIKKLQQESFVLSLDANVKGNIGNNIPDGGVACVCADAPCGDVFGSALVLIRLDTGAVLGDTNSCVGGSLIPTPWTLNECCINHGRTIPKLNHEGNYVEVFSLYLQIFFLTFVLESFGARTRYNGKVHDDRLSARRRYSLDDLPPSYSTDEIYQNNNAEDENDGNYSHDEITKAPGFTADVGKFHPLLKVAWVRVDTQTILTIHHNIITRNQRVSLSHHDHKIWRLHLNRVEEQDRGWYMCQINTDPMRSKRGYLQVVVAPLIIDSMTTRDVQVREGAEVNMTCNARGFPTPKIIWKREDGELIRILGDKFPSVDGNSLIIPGASRVHMGAYFCIASNGIPPSISKRIELKVQFAPMVWVQNQLEGAAVGDTVTLKCHTESYPQAIHMWTFNNGSLYPVSSGTSGNKKYRQEKETKNYVTYVRLHIRNVSSSDFGTYACFAKNSLGESDGTIKLYEIIRPTTLRNPFDEYPVPTLLSTESSSVTNPRENKNIQTISSSTSNDINNQQSQRRSKNSGGLIKFTNTSSQDRKPPLGFISLLFGLFFLLNSSS</sequence>
<evidence type="ECO:0000256" key="9">
    <source>
        <dbReference type="SAM" id="MobiDB-lite"/>
    </source>
</evidence>
<evidence type="ECO:0000313" key="11">
    <source>
        <dbReference type="EMBL" id="CAF2841846.1"/>
    </source>
</evidence>
<evidence type="ECO:0000256" key="2">
    <source>
        <dbReference type="ARBA" id="ARBA00022475"/>
    </source>
</evidence>
<organism evidence="11 12">
    <name type="scientific">Lepeophtheirus salmonis</name>
    <name type="common">Salmon louse</name>
    <name type="synonym">Caligus salmonis</name>
    <dbReference type="NCBI Taxonomy" id="72036"/>
    <lineage>
        <taxon>Eukaryota</taxon>
        <taxon>Metazoa</taxon>
        <taxon>Ecdysozoa</taxon>
        <taxon>Arthropoda</taxon>
        <taxon>Crustacea</taxon>
        <taxon>Multicrustacea</taxon>
        <taxon>Hexanauplia</taxon>
        <taxon>Copepoda</taxon>
        <taxon>Siphonostomatoida</taxon>
        <taxon>Caligidae</taxon>
        <taxon>Lepeophtheirus</taxon>
    </lineage>
</organism>
<feature type="compositionally biased region" description="Polar residues" evidence="9">
    <location>
        <begin position="487"/>
        <end position="496"/>
    </location>
</feature>
<evidence type="ECO:0000256" key="1">
    <source>
        <dbReference type="ARBA" id="ARBA00004236"/>
    </source>
</evidence>
<dbReference type="GO" id="GO:0005886">
    <property type="term" value="C:plasma membrane"/>
    <property type="evidence" value="ECO:0007669"/>
    <property type="project" value="UniProtKB-SubCell"/>
</dbReference>
<feature type="region of interest" description="Disordered" evidence="9">
    <location>
        <begin position="487"/>
        <end position="535"/>
    </location>
</feature>
<feature type="compositionally biased region" description="Low complexity" evidence="9">
    <location>
        <begin position="501"/>
        <end position="519"/>
    </location>
</feature>
<dbReference type="OrthoDB" id="10012075at2759"/>
<name>A0A7R8CPR4_LEPSM</name>
<keyword evidence="4" id="KW-0677">Repeat</keyword>
<evidence type="ECO:0000313" key="12">
    <source>
        <dbReference type="Proteomes" id="UP000675881"/>
    </source>
</evidence>
<feature type="domain" description="Ig-like" evidence="10">
    <location>
        <begin position="271"/>
        <end position="355"/>
    </location>
</feature>
<dbReference type="PANTHER" id="PTHR12231">
    <property type="entry name" value="CTX-RELATED TYPE I TRANSMEMBRANE PROTEIN"/>
    <property type="match status" value="1"/>
</dbReference>
<feature type="region of interest" description="Disordered" evidence="9">
    <location>
        <begin position="153"/>
        <end position="176"/>
    </location>
</feature>
<evidence type="ECO:0000256" key="8">
    <source>
        <dbReference type="ARBA" id="ARBA00023319"/>
    </source>
</evidence>
<evidence type="ECO:0000256" key="4">
    <source>
        <dbReference type="ARBA" id="ARBA00022737"/>
    </source>
</evidence>
<dbReference type="FunFam" id="2.60.40.10:FF:000328">
    <property type="entry name" value="CLUMA_CG000981, isoform A"/>
    <property type="match status" value="1"/>
</dbReference>
<dbReference type="PROSITE" id="PS50835">
    <property type="entry name" value="IG_LIKE"/>
    <property type="match status" value="2"/>
</dbReference>
<keyword evidence="2" id="KW-1003">Cell membrane</keyword>
<keyword evidence="5" id="KW-0472">Membrane</keyword>
<evidence type="ECO:0000259" key="10">
    <source>
        <dbReference type="PROSITE" id="PS50835"/>
    </source>
</evidence>
<dbReference type="Proteomes" id="UP000675881">
    <property type="component" value="Chromosome 14"/>
</dbReference>
<accession>A0A7R8CPR4</accession>
<keyword evidence="6" id="KW-1015">Disulfide bond</keyword>
<evidence type="ECO:0000256" key="6">
    <source>
        <dbReference type="ARBA" id="ARBA00023157"/>
    </source>
</evidence>
<proteinExistence type="predicted"/>
<dbReference type="InterPro" id="IPR003599">
    <property type="entry name" value="Ig_sub"/>
</dbReference>
<protein>
    <submittedName>
        <fullName evidence="11">HNT</fullName>
    </submittedName>
</protein>
<keyword evidence="8" id="KW-0393">Immunoglobulin domain</keyword>
<dbReference type="SMART" id="SM00409">
    <property type="entry name" value="IG"/>
    <property type="match status" value="3"/>
</dbReference>
<keyword evidence="12" id="KW-1185">Reference proteome</keyword>
<evidence type="ECO:0000256" key="7">
    <source>
        <dbReference type="ARBA" id="ARBA00023180"/>
    </source>
</evidence>
<dbReference type="Gene3D" id="2.60.40.10">
    <property type="entry name" value="Immunoglobulins"/>
    <property type="match status" value="3"/>
</dbReference>
<evidence type="ECO:0000256" key="5">
    <source>
        <dbReference type="ARBA" id="ARBA00023136"/>
    </source>
</evidence>
<dbReference type="Pfam" id="PF13927">
    <property type="entry name" value="Ig_3"/>
    <property type="match status" value="2"/>
</dbReference>
<dbReference type="InterPro" id="IPR003598">
    <property type="entry name" value="Ig_sub2"/>
</dbReference>
<comment type="subcellular location">
    <subcellularLocation>
        <location evidence="1">Cell membrane</location>
    </subcellularLocation>
</comment>
<dbReference type="PANTHER" id="PTHR12231:SF253">
    <property type="entry name" value="DPR-INTERACTING PROTEIN ETA, ISOFORM B-RELATED"/>
    <property type="match status" value="1"/>
</dbReference>
<dbReference type="SUPFAM" id="SSF48726">
    <property type="entry name" value="Immunoglobulin"/>
    <property type="match status" value="3"/>
</dbReference>
<dbReference type="GO" id="GO:0043005">
    <property type="term" value="C:neuron projection"/>
    <property type="evidence" value="ECO:0007669"/>
    <property type="project" value="TreeGrafter"/>
</dbReference>
<dbReference type="InterPro" id="IPR036179">
    <property type="entry name" value="Ig-like_dom_sf"/>
</dbReference>
<dbReference type="InterPro" id="IPR013783">
    <property type="entry name" value="Ig-like_fold"/>
</dbReference>
<dbReference type="InterPro" id="IPR007110">
    <property type="entry name" value="Ig-like_dom"/>
</dbReference>
<feature type="compositionally biased region" description="Polar residues" evidence="9">
    <location>
        <begin position="156"/>
        <end position="167"/>
    </location>
</feature>
<evidence type="ECO:0000256" key="3">
    <source>
        <dbReference type="ARBA" id="ARBA00022729"/>
    </source>
</evidence>
<dbReference type="InterPro" id="IPR051170">
    <property type="entry name" value="Neural/epithelial_adhesion"/>
</dbReference>